<feature type="domain" description="HD" evidence="1">
    <location>
        <begin position="175"/>
        <end position="297"/>
    </location>
</feature>
<dbReference type="InterPro" id="IPR021812">
    <property type="entry name" value="DUF3391"/>
</dbReference>
<dbReference type="PANTHER" id="PTHR43155">
    <property type="entry name" value="CYCLIC DI-GMP PHOSPHODIESTERASE PA4108-RELATED"/>
    <property type="match status" value="1"/>
</dbReference>
<reference evidence="3 4" key="1">
    <citation type="submission" date="2020-07" db="EMBL/GenBank/DDBJ databases">
        <title>Genomic analyses of the natural microbiome of Caenorhabditis elegans.</title>
        <authorList>
            <person name="Samuel B."/>
        </authorList>
    </citation>
    <scope>NUCLEOTIDE SEQUENCE [LARGE SCALE GENOMIC DNA]</scope>
    <source>
        <strain evidence="3 4">BIGb0408</strain>
    </source>
</reference>
<dbReference type="InterPro" id="IPR006675">
    <property type="entry name" value="HDIG_dom"/>
</dbReference>
<dbReference type="GO" id="GO:0016740">
    <property type="term" value="F:transferase activity"/>
    <property type="evidence" value="ECO:0007669"/>
    <property type="project" value="UniProtKB-KW"/>
</dbReference>
<dbReference type="GO" id="GO:0008081">
    <property type="term" value="F:phosphoric diester hydrolase activity"/>
    <property type="evidence" value="ECO:0007669"/>
    <property type="project" value="UniProtKB-ARBA"/>
</dbReference>
<feature type="domain" description="HD-GYP" evidence="2">
    <location>
        <begin position="153"/>
        <end position="349"/>
    </location>
</feature>
<protein>
    <submittedName>
        <fullName evidence="3">Putative nucleotidyltransferase with HDIG domain</fullName>
    </submittedName>
</protein>
<accession>A0A7Z0BQP5</accession>
<sequence>MSNSHYQIKHGMPDTNQYISPDQLCVGLYVQLDLSWWEHSFAFSNFKIKDESQLKQLRALGLKRLRYDPARSDCGPLALPAKVVEQAPLAPPDPQEQARQVRVKTLSVLRKRLSEVDRAFTQASQRVKTLNQSLRNQPEESVKQAGALVNELVETMLGEDGVALHSITGKAAEDAYVHSLNVTVLSMMLGRQLGLDSEASHMLGMGALLHDIGKLEIPSKVLLKPPPLTRAEQQLREMHTVFGRRMGEKLMLDDDVLRIIHEHHEYCDGSGYPQQLREASIGRLSRIVCIANHFDNLCNPLDPRTALSPHEALARMYLPQQRVHFDEVALKAFIRCMGVYPPGSLVQLEDERYALVLGMHPTLPMKPTLIVYDPQIPKEEALIVNLEAEPSLTIAASVRASQLPPEALEYLNPRQQLSYYVDPRRR</sequence>
<dbReference type="SMART" id="SM00471">
    <property type="entry name" value="HDc"/>
    <property type="match status" value="1"/>
</dbReference>
<dbReference type="InterPro" id="IPR003607">
    <property type="entry name" value="HD/PDEase_dom"/>
</dbReference>
<organism evidence="3 4">
    <name type="scientific">Phytopseudomonas flavescens</name>
    <dbReference type="NCBI Taxonomy" id="29435"/>
    <lineage>
        <taxon>Bacteria</taxon>
        <taxon>Pseudomonadati</taxon>
        <taxon>Pseudomonadota</taxon>
        <taxon>Gammaproteobacteria</taxon>
        <taxon>Pseudomonadales</taxon>
        <taxon>Pseudomonadaceae</taxon>
        <taxon>Phytopseudomonas</taxon>
    </lineage>
</organism>
<dbReference type="Proteomes" id="UP000578688">
    <property type="component" value="Unassembled WGS sequence"/>
</dbReference>
<evidence type="ECO:0000313" key="4">
    <source>
        <dbReference type="Proteomes" id="UP000578688"/>
    </source>
</evidence>
<dbReference type="PANTHER" id="PTHR43155:SF2">
    <property type="entry name" value="CYCLIC DI-GMP PHOSPHODIESTERASE PA4108"/>
    <property type="match status" value="1"/>
</dbReference>
<dbReference type="Gene3D" id="1.10.3210.10">
    <property type="entry name" value="Hypothetical protein af1432"/>
    <property type="match status" value="1"/>
</dbReference>
<dbReference type="AlphaFoldDB" id="A0A7Z0BQP5"/>
<comment type="caution">
    <text evidence="3">The sequence shown here is derived from an EMBL/GenBank/DDBJ whole genome shotgun (WGS) entry which is preliminary data.</text>
</comment>
<evidence type="ECO:0000259" key="1">
    <source>
        <dbReference type="PROSITE" id="PS51831"/>
    </source>
</evidence>
<dbReference type="SUPFAM" id="SSF109604">
    <property type="entry name" value="HD-domain/PDEase-like"/>
    <property type="match status" value="1"/>
</dbReference>
<dbReference type="Pfam" id="PF11871">
    <property type="entry name" value="DUF3391"/>
    <property type="match status" value="1"/>
</dbReference>
<gene>
    <name evidence="3" type="ORF">FHR27_003840</name>
</gene>
<dbReference type="PROSITE" id="PS51831">
    <property type="entry name" value="HD"/>
    <property type="match status" value="1"/>
</dbReference>
<keyword evidence="3" id="KW-0808">Transferase</keyword>
<dbReference type="Pfam" id="PF13487">
    <property type="entry name" value="HD_5"/>
    <property type="match status" value="1"/>
</dbReference>
<dbReference type="InterPro" id="IPR037522">
    <property type="entry name" value="HD_GYP_dom"/>
</dbReference>
<dbReference type="NCBIfam" id="TIGR00277">
    <property type="entry name" value="HDIG"/>
    <property type="match status" value="1"/>
</dbReference>
<dbReference type="InterPro" id="IPR006674">
    <property type="entry name" value="HD_domain"/>
</dbReference>
<dbReference type="PROSITE" id="PS51832">
    <property type="entry name" value="HD_GYP"/>
    <property type="match status" value="1"/>
</dbReference>
<evidence type="ECO:0000259" key="2">
    <source>
        <dbReference type="PROSITE" id="PS51832"/>
    </source>
</evidence>
<dbReference type="EMBL" id="JACBYV010000001">
    <property type="protein sequence ID" value="NYH75230.1"/>
    <property type="molecule type" value="Genomic_DNA"/>
</dbReference>
<proteinExistence type="predicted"/>
<dbReference type="CDD" id="cd00077">
    <property type="entry name" value="HDc"/>
    <property type="match status" value="1"/>
</dbReference>
<keyword evidence="4" id="KW-1185">Reference proteome</keyword>
<name>A0A7Z0BQP5_9GAMM</name>
<dbReference type="RefSeq" id="WP_257026951.1">
    <property type="nucleotide sequence ID" value="NZ_JACBYV010000001.1"/>
</dbReference>
<evidence type="ECO:0000313" key="3">
    <source>
        <dbReference type="EMBL" id="NYH75230.1"/>
    </source>
</evidence>